<dbReference type="AlphaFoldDB" id="A0A9W9Z102"/>
<reference evidence="2" key="1">
    <citation type="submission" date="2023-01" db="EMBL/GenBank/DDBJ databases">
        <title>Genome assembly of the deep-sea coral Lophelia pertusa.</title>
        <authorList>
            <person name="Herrera S."/>
            <person name="Cordes E."/>
        </authorList>
    </citation>
    <scope>NUCLEOTIDE SEQUENCE</scope>
    <source>
        <strain evidence="2">USNM1676648</strain>
        <tissue evidence="2">Polyp</tissue>
    </source>
</reference>
<feature type="domain" description="C-type lectin" evidence="1">
    <location>
        <begin position="12"/>
        <end position="84"/>
    </location>
</feature>
<dbReference type="EMBL" id="MU826850">
    <property type="protein sequence ID" value="KAJ7371259.1"/>
    <property type="molecule type" value="Genomic_DNA"/>
</dbReference>
<dbReference type="Proteomes" id="UP001163046">
    <property type="component" value="Unassembled WGS sequence"/>
</dbReference>
<dbReference type="Gene3D" id="3.10.100.10">
    <property type="entry name" value="Mannose-Binding Protein A, subunit A"/>
    <property type="match status" value="1"/>
</dbReference>
<dbReference type="Pfam" id="PF00059">
    <property type="entry name" value="Lectin_C"/>
    <property type="match status" value="1"/>
</dbReference>
<evidence type="ECO:0000259" key="1">
    <source>
        <dbReference type="PROSITE" id="PS50041"/>
    </source>
</evidence>
<comment type="caution">
    <text evidence="2">The sequence shown here is derived from an EMBL/GenBank/DDBJ whole genome shotgun (WGS) entry which is preliminary data.</text>
</comment>
<dbReference type="InterPro" id="IPR001304">
    <property type="entry name" value="C-type_lectin-like"/>
</dbReference>
<dbReference type="PROSITE" id="PS50041">
    <property type="entry name" value="C_TYPE_LECTIN_2"/>
    <property type="match status" value="1"/>
</dbReference>
<dbReference type="OrthoDB" id="5989108at2759"/>
<protein>
    <recommendedName>
        <fullName evidence="1">C-type lectin domain-containing protein</fullName>
    </recommendedName>
</protein>
<dbReference type="SUPFAM" id="SSF56436">
    <property type="entry name" value="C-type lectin-like"/>
    <property type="match status" value="1"/>
</dbReference>
<dbReference type="InterPro" id="IPR016187">
    <property type="entry name" value="CTDL_fold"/>
</dbReference>
<name>A0A9W9Z102_9CNID</name>
<evidence type="ECO:0000313" key="2">
    <source>
        <dbReference type="EMBL" id="KAJ7371259.1"/>
    </source>
</evidence>
<proteinExistence type="predicted"/>
<dbReference type="InterPro" id="IPR016186">
    <property type="entry name" value="C-type_lectin-like/link_sf"/>
</dbReference>
<accession>A0A9W9Z102</accession>
<organism evidence="2 3">
    <name type="scientific">Desmophyllum pertusum</name>
    <dbReference type="NCBI Taxonomy" id="174260"/>
    <lineage>
        <taxon>Eukaryota</taxon>
        <taxon>Metazoa</taxon>
        <taxon>Cnidaria</taxon>
        <taxon>Anthozoa</taxon>
        <taxon>Hexacorallia</taxon>
        <taxon>Scleractinia</taxon>
        <taxon>Caryophylliina</taxon>
        <taxon>Caryophylliidae</taxon>
        <taxon>Desmophyllum</taxon>
    </lineage>
</organism>
<keyword evidence="3" id="KW-1185">Reference proteome</keyword>
<evidence type="ECO:0000313" key="3">
    <source>
        <dbReference type="Proteomes" id="UP001163046"/>
    </source>
</evidence>
<gene>
    <name evidence="2" type="ORF">OS493_027375</name>
</gene>
<dbReference type="CDD" id="cd00037">
    <property type="entry name" value="CLECT"/>
    <property type="match status" value="1"/>
</dbReference>
<sequence length="133" mass="15178">MDDTHTCKCVTYSFHHHKRLTWITSREWCVKNIGDLVSMETREEWNYLKDFIQTLPGLPGLNTEYYIGLRKDRNGSWHWLSNNTKAVSAGPGGHGLIKNLMVTETALLCTKTTGGKAFLMTFAVTRVPQTQFI</sequence>